<organism evidence="5 6">
    <name type="scientific">Bacillus swezeyi</name>
    <dbReference type="NCBI Taxonomy" id="1925020"/>
    <lineage>
        <taxon>Bacteria</taxon>
        <taxon>Bacillati</taxon>
        <taxon>Bacillota</taxon>
        <taxon>Bacilli</taxon>
        <taxon>Bacillales</taxon>
        <taxon>Bacillaceae</taxon>
        <taxon>Bacillus</taxon>
    </lineage>
</organism>
<evidence type="ECO:0000313" key="6">
    <source>
        <dbReference type="Proteomes" id="UP000187367"/>
    </source>
</evidence>
<dbReference type="Pfam" id="PF13490">
    <property type="entry name" value="zf-HC2"/>
    <property type="match status" value="1"/>
</dbReference>
<dbReference type="InterPro" id="IPR027383">
    <property type="entry name" value="Znf_put"/>
</dbReference>
<gene>
    <name evidence="5" type="ORF">BW143_10965</name>
</gene>
<feature type="domain" description="Putative zinc-finger" evidence="4">
    <location>
        <begin position="5"/>
        <end position="37"/>
    </location>
</feature>
<reference evidence="5 6" key="1">
    <citation type="submission" date="2017-01" db="EMBL/GenBank/DDBJ databases">
        <title>Bacillus phylogenomics.</title>
        <authorList>
            <person name="Dunlap C."/>
        </authorList>
    </citation>
    <scope>NUCLEOTIDE SEQUENCE [LARGE SCALE GENOMIC DNA]</scope>
    <source>
        <strain evidence="5 6">NRRL B-41282</strain>
    </source>
</reference>
<evidence type="ECO:0000256" key="2">
    <source>
        <dbReference type="ARBA" id="ARBA00024438"/>
    </source>
</evidence>
<accession>A0A1R1S2Y6</accession>
<dbReference type="EMBL" id="MTJL01000019">
    <property type="protein sequence ID" value="OMI05367.1"/>
    <property type="molecule type" value="Genomic_DNA"/>
</dbReference>
<comment type="caution">
    <text evidence="5">The sequence shown here is derived from an EMBL/GenBank/DDBJ whole genome shotgun (WGS) entry which is preliminary data.</text>
</comment>
<name>A0A1R1S2Y6_9BACI</name>
<dbReference type="OrthoDB" id="9782842at2"/>
<feature type="transmembrane region" description="Helical" evidence="3">
    <location>
        <begin position="89"/>
        <end position="108"/>
    </location>
</feature>
<dbReference type="Gene3D" id="1.10.10.1320">
    <property type="entry name" value="Anti-sigma factor, zinc-finger domain"/>
    <property type="match status" value="1"/>
</dbReference>
<dbReference type="GeneID" id="92787971"/>
<keyword evidence="6" id="KW-1185">Reference proteome</keyword>
<dbReference type="AlphaFoldDB" id="A0A1R1S2Y6"/>
<evidence type="ECO:0000256" key="1">
    <source>
        <dbReference type="ARBA" id="ARBA00024353"/>
    </source>
</evidence>
<keyword evidence="3" id="KW-1133">Transmembrane helix</keyword>
<evidence type="ECO:0000313" key="5">
    <source>
        <dbReference type="EMBL" id="OMI05367.1"/>
    </source>
</evidence>
<evidence type="ECO:0000256" key="3">
    <source>
        <dbReference type="SAM" id="Phobius"/>
    </source>
</evidence>
<protein>
    <recommendedName>
        <fullName evidence="2">Anti-sigma-W factor RsiW</fullName>
    </recommendedName>
</protein>
<accession>A0A1R1QL45</accession>
<dbReference type="RefSeq" id="WP_076757821.1">
    <property type="nucleotide sequence ID" value="NZ_CP133085.1"/>
</dbReference>
<dbReference type="InterPro" id="IPR041916">
    <property type="entry name" value="Anti_sigma_zinc_sf"/>
</dbReference>
<evidence type="ECO:0000259" key="4">
    <source>
        <dbReference type="Pfam" id="PF13490"/>
    </source>
</evidence>
<keyword evidence="3" id="KW-0472">Membrane</keyword>
<proteinExistence type="inferred from homology"/>
<sequence length="212" mass="23529">MSCPEHIVQLMHKYLDGDILPEDETRLKEHLQSCEGCKKRLHEMEKSIALVQSTSHLTAPANFTANVLANLPKEKRTVSINRWLKAHPFIVAAALFMILMGGSFFSSWKNDHDFSVSNQPNLVVKNNTVIVPEGEVVKGDVTVKNGKLIIKGKIEGDVTIVNGEKYTASAGQVTGQIHEINAVFDWVWYKIKSTGKTVFGADDSKDQEQSGH</sequence>
<comment type="similarity">
    <text evidence="1">Belongs to the zinc-associated anti-sigma factor (ZAS) superfamily. Anti-sigma-W factor family.</text>
</comment>
<dbReference type="Proteomes" id="UP000187367">
    <property type="component" value="Unassembled WGS sequence"/>
</dbReference>
<keyword evidence="3" id="KW-0812">Transmembrane</keyword>